<evidence type="ECO:0000256" key="11">
    <source>
        <dbReference type="ARBA" id="ARBA00022932"/>
    </source>
</evidence>
<evidence type="ECO:0000256" key="15">
    <source>
        <dbReference type="HAMAP-Rule" id="MF_01113"/>
    </source>
</evidence>
<evidence type="ECO:0000256" key="13">
    <source>
        <dbReference type="ARBA" id="ARBA00023204"/>
    </source>
</evidence>
<accession>A0A3R9WVS2</accession>
<dbReference type="SUPFAM" id="SSF100879">
    <property type="entry name" value="Lesion bypass DNA polymerase (Y-family), little finger domain"/>
    <property type="match status" value="1"/>
</dbReference>
<comment type="catalytic activity">
    <reaction evidence="14 15">
        <text>DNA(n) + a 2'-deoxyribonucleoside 5'-triphosphate = DNA(n+1) + diphosphate</text>
        <dbReference type="Rhea" id="RHEA:22508"/>
        <dbReference type="Rhea" id="RHEA-COMP:17339"/>
        <dbReference type="Rhea" id="RHEA-COMP:17340"/>
        <dbReference type="ChEBI" id="CHEBI:33019"/>
        <dbReference type="ChEBI" id="CHEBI:61560"/>
        <dbReference type="ChEBI" id="CHEBI:173112"/>
        <dbReference type="EC" id="2.7.7.7"/>
    </reaction>
</comment>
<dbReference type="AlphaFoldDB" id="A0A3R9WVS2"/>
<dbReference type="FunFam" id="3.40.1170.60:FF:000001">
    <property type="entry name" value="DNA polymerase IV"/>
    <property type="match status" value="1"/>
</dbReference>
<keyword evidence="6 15" id="KW-0548">Nucleotidyltransferase</keyword>
<feature type="binding site" evidence="15">
    <location>
        <position position="111"/>
    </location>
    <ligand>
        <name>Mg(2+)</name>
        <dbReference type="ChEBI" id="CHEBI:18420"/>
    </ligand>
</feature>
<dbReference type="Gene3D" id="3.30.1490.100">
    <property type="entry name" value="DNA polymerase, Y-family, little finger domain"/>
    <property type="match status" value="1"/>
</dbReference>
<keyword evidence="11 15" id="KW-0239">DNA-directed DNA polymerase</keyword>
<dbReference type="PANTHER" id="PTHR11076">
    <property type="entry name" value="DNA REPAIR POLYMERASE UMUC / TRANSFERASE FAMILY MEMBER"/>
    <property type="match status" value="1"/>
</dbReference>
<dbReference type="RefSeq" id="WP_125554820.1">
    <property type="nucleotide sequence ID" value="NZ_RBVX01000003.1"/>
</dbReference>
<reference evidence="17 18" key="1">
    <citation type="submission" date="2018-10" db="EMBL/GenBank/DDBJ databases">
        <title>Draft genome sequence of Bacillus salarius IM0101, isolated from a hypersaline soil in Inner Mongolia, China.</title>
        <authorList>
            <person name="Yamprayoonswat W."/>
            <person name="Boonvisut S."/>
            <person name="Jumpathong W."/>
            <person name="Sittihan S."/>
            <person name="Ruangsuj P."/>
            <person name="Wanthongcharoen S."/>
            <person name="Thongpramul N."/>
            <person name="Pimmason S."/>
            <person name="Yu B."/>
            <person name="Yasawong M."/>
        </authorList>
    </citation>
    <scope>NUCLEOTIDE SEQUENCE [LARGE SCALE GENOMIC DNA]</scope>
    <source>
        <strain evidence="17 18">IM0101</strain>
    </source>
</reference>
<dbReference type="InterPro" id="IPR043128">
    <property type="entry name" value="Rev_trsase/Diguanyl_cyclase"/>
</dbReference>
<keyword evidence="10 15" id="KW-0460">Magnesium</keyword>
<dbReference type="GO" id="GO:0000287">
    <property type="term" value="F:magnesium ion binding"/>
    <property type="evidence" value="ECO:0007669"/>
    <property type="project" value="UniProtKB-UniRule"/>
</dbReference>
<evidence type="ECO:0000256" key="3">
    <source>
        <dbReference type="ARBA" id="ARBA00022457"/>
    </source>
</evidence>
<dbReference type="Gene3D" id="3.30.70.270">
    <property type="match status" value="1"/>
</dbReference>
<evidence type="ECO:0000256" key="6">
    <source>
        <dbReference type="ARBA" id="ARBA00022695"/>
    </source>
</evidence>
<dbReference type="Pfam" id="PF11799">
    <property type="entry name" value="IMS_C"/>
    <property type="match status" value="1"/>
</dbReference>
<organism evidence="17 18">
    <name type="scientific">Salibacterium salarium</name>
    <dbReference type="NCBI Taxonomy" id="284579"/>
    <lineage>
        <taxon>Bacteria</taxon>
        <taxon>Bacillati</taxon>
        <taxon>Bacillota</taxon>
        <taxon>Bacilli</taxon>
        <taxon>Bacillales</taxon>
        <taxon>Bacillaceae</taxon>
    </lineage>
</organism>
<comment type="similarity">
    <text evidence="2 15">Belongs to the DNA polymerase type-Y family.</text>
</comment>
<dbReference type="InterPro" id="IPR022880">
    <property type="entry name" value="DNApol_IV"/>
</dbReference>
<dbReference type="InterPro" id="IPR001126">
    <property type="entry name" value="UmuC"/>
</dbReference>
<dbReference type="InterPro" id="IPR017961">
    <property type="entry name" value="DNA_pol_Y-fam_little_finger"/>
</dbReference>
<evidence type="ECO:0000256" key="2">
    <source>
        <dbReference type="ARBA" id="ARBA00010945"/>
    </source>
</evidence>
<gene>
    <name evidence="15" type="primary">dinB</name>
    <name evidence="17" type="ORF">D7Z54_05470</name>
</gene>
<dbReference type="InterPro" id="IPR053848">
    <property type="entry name" value="IMS_HHH_1"/>
</dbReference>
<dbReference type="GO" id="GO:0003684">
    <property type="term" value="F:damaged DNA binding"/>
    <property type="evidence" value="ECO:0007669"/>
    <property type="project" value="InterPro"/>
</dbReference>
<evidence type="ECO:0000256" key="14">
    <source>
        <dbReference type="ARBA" id="ARBA00049244"/>
    </source>
</evidence>
<dbReference type="InterPro" id="IPR043502">
    <property type="entry name" value="DNA/RNA_pol_sf"/>
</dbReference>
<name>A0A3R9WVS2_9BACI</name>
<proteinExistence type="inferred from homology"/>
<keyword evidence="3 15" id="KW-0515">Mutator protein</keyword>
<evidence type="ECO:0000256" key="4">
    <source>
        <dbReference type="ARBA" id="ARBA00022490"/>
    </source>
</evidence>
<comment type="function">
    <text evidence="15">Poorly processive, error-prone DNA polymerase involved in untargeted mutagenesis. Copies undamaged DNA at stalled replication forks, which arise in vivo from mismatched or misaligned primer ends. These misaligned primers can be extended by PolIV. Exhibits no 3'-5' exonuclease (proofreading) activity. May be involved in translesional synthesis, in conjunction with the beta clamp from PolIII.</text>
</comment>
<feature type="site" description="Substrate discrimination" evidence="15">
    <location>
        <position position="20"/>
    </location>
</feature>
<dbReference type="Pfam" id="PF21999">
    <property type="entry name" value="IMS_HHH_1"/>
    <property type="match status" value="1"/>
</dbReference>
<dbReference type="Gene3D" id="3.40.1170.60">
    <property type="match status" value="1"/>
</dbReference>
<comment type="subunit">
    <text evidence="15">Monomer.</text>
</comment>
<comment type="cofactor">
    <cofactor evidence="15">
        <name>Mg(2+)</name>
        <dbReference type="ChEBI" id="CHEBI:18420"/>
    </cofactor>
    <text evidence="15">Binds 2 magnesium ions per subunit.</text>
</comment>
<evidence type="ECO:0000313" key="18">
    <source>
        <dbReference type="Proteomes" id="UP000275076"/>
    </source>
</evidence>
<keyword evidence="9 15" id="KW-0227">DNA damage</keyword>
<dbReference type="InterPro" id="IPR050116">
    <property type="entry name" value="DNA_polymerase-Y"/>
</dbReference>
<evidence type="ECO:0000256" key="1">
    <source>
        <dbReference type="ARBA" id="ARBA00004496"/>
    </source>
</evidence>
<dbReference type="CDD" id="cd03586">
    <property type="entry name" value="PolY_Pol_IV_kappa"/>
    <property type="match status" value="1"/>
</dbReference>
<dbReference type="NCBIfam" id="NF002677">
    <property type="entry name" value="PRK02406.1"/>
    <property type="match status" value="1"/>
</dbReference>
<keyword evidence="4 15" id="KW-0963">Cytoplasm</keyword>
<evidence type="ECO:0000256" key="5">
    <source>
        <dbReference type="ARBA" id="ARBA00022679"/>
    </source>
</evidence>
<comment type="subcellular location">
    <subcellularLocation>
        <location evidence="1 15">Cytoplasm</location>
    </subcellularLocation>
</comment>
<feature type="active site" evidence="15">
    <location>
        <position position="112"/>
    </location>
</feature>
<evidence type="ECO:0000259" key="16">
    <source>
        <dbReference type="PROSITE" id="PS50173"/>
    </source>
</evidence>
<dbReference type="NCBIfam" id="NF002492">
    <property type="entry name" value="PRK01810.1"/>
    <property type="match status" value="1"/>
</dbReference>
<evidence type="ECO:0000313" key="17">
    <source>
        <dbReference type="EMBL" id="RSL34589.1"/>
    </source>
</evidence>
<dbReference type="GO" id="GO:0003887">
    <property type="term" value="F:DNA-directed DNA polymerase activity"/>
    <property type="evidence" value="ECO:0007669"/>
    <property type="project" value="UniProtKB-UniRule"/>
</dbReference>
<sequence>MNGRDWNGKIIFHIDMNSFYASVESNHDPSLAGKPLAIAGNPKQRKGIVVTASYEAREYGVKTTMPVWQALKKCPNLIVRPPDFTKYRAASAELFHFLEEYTDLVEPVSIDEGYMDVTSNFKKRNVLHMAEEIQNRLYKELGLPSSIGIAPGKFLAKMASDMKKPLGITVLRKRELSQKLWPLPVEDMHGIGTKTADKLKQWDIYTIGDLAAYSVDSLKGRFGVMGKKLYERANGIDYRVVDPEAAKEVKSVGSSTTMSADVNQKQELLNVITMLSEKVEARLKHKQVCSDNFQITIRYSDRKTITRSKKLLNPIFTKEEIKTQAAELLERYWNGESVRLLGITGLEVIPIADAYKQLDLFSYKKDIKEAKLSATMSQLTNKYGEHILKKGHDYTDS</sequence>
<dbReference type="GO" id="GO:0005829">
    <property type="term" value="C:cytosol"/>
    <property type="evidence" value="ECO:0007669"/>
    <property type="project" value="TreeGrafter"/>
</dbReference>
<dbReference type="Gene3D" id="1.10.150.20">
    <property type="entry name" value="5' to 3' exonuclease, C-terminal subdomain"/>
    <property type="match status" value="1"/>
</dbReference>
<dbReference type="GO" id="GO:0006281">
    <property type="term" value="P:DNA repair"/>
    <property type="evidence" value="ECO:0007669"/>
    <property type="project" value="UniProtKB-UniRule"/>
</dbReference>
<dbReference type="GO" id="GO:0006261">
    <property type="term" value="P:DNA-templated DNA replication"/>
    <property type="evidence" value="ECO:0007669"/>
    <property type="project" value="UniProtKB-UniRule"/>
</dbReference>
<dbReference type="Proteomes" id="UP000275076">
    <property type="component" value="Unassembled WGS sequence"/>
</dbReference>
<protein>
    <recommendedName>
        <fullName evidence="15">DNA polymerase IV</fullName>
        <shortName evidence="15">Pol IV</shortName>
        <ecNumber evidence="15">2.7.7.7</ecNumber>
    </recommendedName>
</protein>
<dbReference type="GO" id="GO:0042276">
    <property type="term" value="P:error-prone translesion synthesis"/>
    <property type="evidence" value="ECO:0007669"/>
    <property type="project" value="TreeGrafter"/>
</dbReference>
<dbReference type="Pfam" id="PF00817">
    <property type="entry name" value="IMS"/>
    <property type="match status" value="1"/>
</dbReference>
<evidence type="ECO:0000256" key="9">
    <source>
        <dbReference type="ARBA" id="ARBA00022763"/>
    </source>
</evidence>
<dbReference type="PANTHER" id="PTHR11076:SF33">
    <property type="entry name" value="DNA POLYMERASE KAPPA"/>
    <property type="match status" value="1"/>
</dbReference>
<evidence type="ECO:0000256" key="12">
    <source>
        <dbReference type="ARBA" id="ARBA00023125"/>
    </source>
</evidence>
<keyword evidence="5 15" id="KW-0808">Transferase</keyword>
<dbReference type="SUPFAM" id="SSF56672">
    <property type="entry name" value="DNA/RNA polymerases"/>
    <property type="match status" value="1"/>
</dbReference>
<dbReference type="EMBL" id="RBVX01000003">
    <property type="protein sequence ID" value="RSL34589.1"/>
    <property type="molecule type" value="Genomic_DNA"/>
</dbReference>
<keyword evidence="18" id="KW-1185">Reference proteome</keyword>
<feature type="domain" description="UmuC" evidence="16">
    <location>
        <begin position="11"/>
        <end position="192"/>
    </location>
</feature>
<keyword evidence="13 15" id="KW-0234">DNA repair</keyword>
<evidence type="ECO:0000256" key="8">
    <source>
        <dbReference type="ARBA" id="ARBA00022723"/>
    </source>
</evidence>
<dbReference type="HAMAP" id="MF_01113">
    <property type="entry name" value="DNApol_IV"/>
    <property type="match status" value="1"/>
</dbReference>
<evidence type="ECO:0000256" key="10">
    <source>
        <dbReference type="ARBA" id="ARBA00022842"/>
    </source>
</evidence>
<keyword evidence="8 15" id="KW-0479">Metal-binding</keyword>
<dbReference type="OrthoDB" id="9808813at2"/>
<dbReference type="InterPro" id="IPR036775">
    <property type="entry name" value="DNA_pol_Y-fam_lit_finger_sf"/>
</dbReference>
<dbReference type="EC" id="2.7.7.7" evidence="15"/>
<feature type="binding site" evidence="15">
    <location>
        <position position="15"/>
    </location>
    <ligand>
        <name>Mg(2+)</name>
        <dbReference type="ChEBI" id="CHEBI:18420"/>
    </ligand>
</feature>
<comment type="caution">
    <text evidence="17">The sequence shown here is derived from an EMBL/GenBank/DDBJ whole genome shotgun (WGS) entry which is preliminary data.</text>
</comment>
<dbReference type="PROSITE" id="PS50173">
    <property type="entry name" value="UMUC"/>
    <property type="match status" value="1"/>
</dbReference>
<evidence type="ECO:0000256" key="7">
    <source>
        <dbReference type="ARBA" id="ARBA00022705"/>
    </source>
</evidence>
<dbReference type="GO" id="GO:0009432">
    <property type="term" value="P:SOS response"/>
    <property type="evidence" value="ECO:0007669"/>
    <property type="project" value="TreeGrafter"/>
</dbReference>
<keyword evidence="12 15" id="KW-0238">DNA-binding</keyword>
<keyword evidence="7 15" id="KW-0235">DNA replication</keyword>